<dbReference type="SUPFAM" id="SSF52402">
    <property type="entry name" value="Adenine nucleotide alpha hydrolases-like"/>
    <property type="match status" value="1"/>
</dbReference>
<evidence type="ECO:0000313" key="2">
    <source>
        <dbReference type="Proteomes" id="UP000607435"/>
    </source>
</evidence>
<accession>A0ABR6Y3K5</accession>
<keyword evidence="2" id="KW-1185">Reference proteome</keyword>
<evidence type="ECO:0008006" key="3">
    <source>
        <dbReference type="Google" id="ProtNLM"/>
    </source>
</evidence>
<dbReference type="InterPro" id="IPR014729">
    <property type="entry name" value="Rossmann-like_a/b/a_fold"/>
</dbReference>
<comment type="caution">
    <text evidence="1">The sequence shown here is derived from an EMBL/GenBank/DDBJ whole genome shotgun (WGS) entry which is preliminary data.</text>
</comment>
<protein>
    <recommendedName>
        <fullName evidence="3">7-cyano-7-deazaguanine synthase</fullName>
    </recommendedName>
</protein>
<gene>
    <name evidence="1" type="ORF">H6H04_12680</name>
</gene>
<organism evidence="1 2">
    <name type="scientific">Winogradskyella echinorum</name>
    <dbReference type="NCBI Taxonomy" id="538189"/>
    <lineage>
        <taxon>Bacteria</taxon>
        <taxon>Pseudomonadati</taxon>
        <taxon>Bacteroidota</taxon>
        <taxon>Flavobacteriia</taxon>
        <taxon>Flavobacteriales</taxon>
        <taxon>Flavobacteriaceae</taxon>
        <taxon>Winogradskyella</taxon>
    </lineage>
</organism>
<dbReference type="Gene3D" id="3.40.50.620">
    <property type="entry name" value="HUPs"/>
    <property type="match status" value="1"/>
</dbReference>
<evidence type="ECO:0000313" key="1">
    <source>
        <dbReference type="EMBL" id="MBC3847244.1"/>
    </source>
</evidence>
<dbReference type="RefSeq" id="WP_186846359.1">
    <property type="nucleotide sequence ID" value="NZ_JACOME010000003.1"/>
</dbReference>
<sequence>MGEVKHVLWTGGWDSTFRVIELYNRGVKLQPLYVIDSSRGSTQKEIETINLLTDLIKTRFNNSNGDILPVELIERKDIRSNLYIKLMYKLIKRRRKIGTQYKWLGYLSKKYEWLEIGFHKKDRDRLINPNQLIKITDDTNCENWIINRRKTSFPIGQLFKNFRFPLVYISKLEMKEYATEHGFLDIMLSTWFCHRSEEKPCGDCAPCKQYVINDFGFRLE</sequence>
<reference evidence="1 2" key="1">
    <citation type="submission" date="2020-08" db="EMBL/GenBank/DDBJ databases">
        <title>Winogradskyella ouciana sp. nov., isolated from the hadal seawater of the Mariana Trench.</title>
        <authorList>
            <person name="He X."/>
        </authorList>
    </citation>
    <scope>NUCLEOTIDE SEQUENCE [LARGE SCALE GENOMIC DNA]</scope>
    <source>
        <strain evidence="1 2">KCTC 22026</strain>
    </source>
</reference>
<dbReference type="EMBL" id="JACOME010000003">
    <property type="protein sequence ID" value="MBC3847244.1"/>
    <property type="molecule type" value="Genomic_DNA"/>
</dbReference>
<dbReference type="Proteomes" id="UP000607435">
    <property type="component" value="Unassembled WGS sequence"/>
</dbReference>
<name>A0ABR6Y3K5_9FLAO</name>
<proteinExistence type="predicted"/>